<dbReference type="InterPro" id="IPR036390">
    <property type="entry name" value="WH_DNA-bd_sf"/>
</dbReference>
<dbReference type="GO" id="GO:0003700">
    <property type="term" value="F:DNA-binding transcription factor activity"/>
    <property type="evidence" value="ECO:0007669"/>
    <property type="project" value="TreeGrafter"/>
</dbReference>
<dbReference type="PROSITE" id="PS51197">
    <property type="entry name" value="HTH_RRF2_2"/>
    <property type="match status" value="1"/>
</dbReference>
<dbReference type="GO" id="GO:0005829">
    <property type="term" value="C:cytosol"/>
    <property type="evidence" value="ECO:0007669"/>
    <property type="project" value="TreeGrafter"/>
</dbReference>
<dbReference type="Pfam" id="PF02082">
    <property type="entry name" value="Rrf2"/>
    <property type="match status" value="1"/>
</dbReference>
<name>A0A0F9I3E5_9ZZZZ</name>
<protein>
    <recommendedName>
        <fullName evidence="3">Rrf2 family transcriptional regulator</fullName>
    </recommendedName>
</protein>
<dbReference type="AlphaFoldDB" id="A0A0F9I3E5"/>
<gene>
    <name evidence="2" type="ORF">LCGC14_1708810</name>
</gene>
<organism evidence="2">
    <name type="scientific">marine sediment metagenome</name>
    <dbReference type="NCBI Taxonomy" id="412755"/>
    <lineage>
        <taxon>unclassified sequences</taxon>
        <taxon>metagenomes</taxon>
        <taxon>ecological metagenomes</taxon>
    </lineage>
</organism>
<evidence type="ECO:0008006" key="3">
    <source>
        <dbReference type="Google" id="ProtNLM"/>
    </source>
</evidence>
<dbReference type="PANTHER" id="PTHR33221">
    <property type="entry name" value="WINGED HELIX-TURN-HELIX TRANSCRIPTIONAL REGULATOR, RRF2 FAMILY"/>
    <property type="match status" value="1"/>
</dbReference>
<accession>A0A0F9I3E5</accession>
<proteinExistence type="predicted"/>
<dbReference type="EMBL" id="LAZR01015212">
    <property type="protein sequence ID" value="KKM14169.1"/>
    <property type="molecule type" value="Genomic_DNA"/>
</dbReference>
<dbReference type="GO" id="GO:0003677">
    <property type="term" value="F:DNA binding"/>
    <property type="evidence" value="ECO:0007669"/>
    <property type="project" value="UniProtKB-KW"/>
</dbReference>
<dbReference type="NCBIfam" id="TIGR00738">
    <property type="entry name" value="rrf2_super"/>
    <property type="match status" value="1"/>
</dbReference>
<reference evidence="2" key="1">
    <citation type="journal article" date="2015" name="Nature">
        <title>Complex archaea that bridge the gap between prokaryotes and eukaryotes.</title>
        <authorList>
            <person name="Spang A."/>
            <person name="Saw J.H."/>
            <person name="Jorgensen S.L."/>
            <person name="Zaremba-Niedzwiedzka K."/>
            <person name="Martijn J."/>
            <person name="Lind A.E."/>
            <person name="van Eijk R."/>
            <person name="Schleper C."/>
            <person name="Guy L."/>
            <person name="Ettema T.J."/>
        </authorList>
    </citation>
    <scope>NUCLEOTIDE SEQUENCE</scope>
</reference>
<dbReference type="InterPro" id="IPR000944">
    <property type="entry name" value="Tscrpt_reg_Rrf2"/>
</dbReference>
<dbReference type="SUPFAM" id="SSF46785">
    <property type="entry name" value="Winged helix' DNA-binding domain"/>
    <property type="match status" value="1"/>
</dbReference>
<keyword evidence="1" id="KW-0238">DNA-binding</keyword>
<comment type="caution">
    <text evidence="2">The sequence shown here is derived from an EMBL/GenBank/DDBJ whole genome shotgun (WGS) entry which is preliminary data.</text>
</comment>
<evidence type="ECO:0000313" key="2">
    <source>
        <dbReference type="EMBL" id="KKM14169.1"/>
    </source>
</evidence>
<dbReference type="PANTHER" id="PTHR33221:SF5">
    <property type="entry name" value="HTH-TYPE TRANSCRIPTIONAL REGULATOR ISCR"/>
    <property type="match status" value="1"/>
</dbReference>
<dbReference type="Gene3D" id="1.10.10.10">
    <property type="entry name" value="Winged helix-like DNA-binding domain superfamily/Winged helix DNA-binding domain"/>
    <property type="match status" value="1"/>
</dbReference>
<sequence>MKVSTKGDYGIRALIELAHHYGDPKPTQSGEVAARQGIPESYLEQLLTTLRRAGFIRSVRGPQGGHALIRDPETLSVSEVIAALEGSILPIDCLDESSACSKSGGCAQRDMWQAVREAILGVLDNTAIADLAEKDRAVSAGGARYVI</sequence>
<dbReference type="InterPro" id="IPR036388">
    <property type="entry name" value="WH-like_DNA-bd_sf"/>
</dbReference>
<evidence type="ECO:0000256" key="1">
    <source>
        <dbReference type="ARBA" id="ARBA00023125"/>
    </source>
</evidence>